<dbReference type="PANTHER" id="PTHR43812:SF2">
    <property type="entry name" value="FLAVIN REDUCTASE LIKE DOMAIN-CONTAINING PROTEIN"/>
    <property type="match status" value="1"/>
</dbReference>
<dbReference type="SUPFAM" id="SSF50475">
    <property type="entry name" value="FMN-binding split barrel"/>
    <property type="match status" value="1"/>
</dbReference>
<evidence type="ECO:0000313" key="2">
    <source>
        <dbReference type="EMBL" id="MCW2308465.1"/>
    </source>
</evidence>
<accession>A0ABT3HDK8</accession>
<name>A0ABT3HDK8_9HYPH</name>
<dbReference type="EMBL" id="JAOQNS010000007">
    <property type="protein sequence ID" value="MCW2308465.1"/>
    <property type="molecule type" value="Genomic_DNA"/>
</dbReference>
<dbReference type="RefSeq" id="WP_264602082.1">
    <property type="nucleotide sequence ID" value="NZ_JAOQNS010000007.1"/>
</dbReference>
<dbReference type="SMART" id="SM00903">
    <property type="entry name" value="Flavin_Reduct"/>
    <property type="match status" value="1"/>
</dbReference>
<evidence type="ECO:0000259" key="1">
    <source>
        <dbReference type="SMART" id="SM00903"/>
    </source>
</evidence>
<dbReference type="Proteomes" id="UP001209755">
    <property type="component" value="Unassembled WGS sequence"/>
</dbReference>
<feature type="domain" description="Flavin reductase like" evidence="1">
    <location>
        <begin position="19"/>
        <end position="173"/>
    </location>
</feature>
<dbReference type="Pfam" id="PF01613">
    <property type="entry name" value="Flavin_Reduct"/>
    <property type="match status" value="1"/>
</dbReference>
<comment type="caution">
    <text evidence="2">The sequence shown here is derived from an EMBL/GenBank/DDBJ whole genome shotgun (WGS) entry which is preliminary data.</text>
</comment>
<gene>
    <name evidence="2" type="ORF">M2319_002807</name>
</gene>
<protein>
    <submittedName>
        <fullName evidence="2">Flavin reductase (DIM6/NTAB) family NADH-FMN oxidoreductase RutF</fullName>
    </submittedName>
</protein>
<dbReference type="InterPro" id="IPR012349">
    <property type="entry name" value="Split_barrel_FMN-bd"/>
</dbReference>
<dbReference type="Gene3D" id="2.30.110.10">
    <property type="entry name" value="Electron Transport, Fmn-binding Protein, Chain A"/>
    <property type="match status" value="1"/>
</dbReference>
<dbReference type="InterPro" id="IPR002563">
    <property type="entry name" value="Flavin_Rdtase-like_dom"/>
</dbReference>
<organism evidence="2 3">
    <name type="scientific">Rhodobium gokarnense</name>
    <dbReference type="NCBI Taxonomy" id="364296"/>
    <lineage>
        <taxon>Bacteria</taxon>
        <taxon>Pseudomonadati</taxon>
        <taxon>Pseudomonadota</taxon>
        <taxon>Alphaproteobacteria</taxon>
        <taxon>Hyphomicrobiales</taxon>
        <taxon>Rhodobiaceae</taxon>
        <taxon>Rhodobium</taxon>
    </lineage>
</organism>
<dbReference type="PANTHER" id="PTHR43812">
    <property type="entry name" value="BLR2425 PROTEIN"/>
    <property type="match status" value="1"/>
</dbReference>
<proteinExistence type="predicted"/>
<keyword evidence="3" id="KW-1185">Reference proteome</keyword>
<reference evidence="3" key="1">
    <citation type="submission" date="2023-07" db="EMBL/GenBank/DDBJ databases">
        <title>Genome sequencing of Purple Non-Sulfur Bacteria from various extreme environments.</title>
        <authorList>
            <person name="Mayer M."/>
        </authorList>
    </citation>
    <scope>NUCLEOTIDE SEQUENCE [LARGE SCALE GENOMIC DNA]</scope>
    <source>
        <strain evidence="3">DSM 17935</strain>
    </source>
</reference>
<evidence type="ECO:0000313" key="3">
    <source>
        <dbReference type="Proteomes" id="UP001209755"/>
    </source>
</evidence>
<sequence length="200" mass="21560">MFYETEGGEHGLARDPFKALIAPRPIGWISSVDGKGRANLAPYSFFNAVSSNPPVVMFSSDGKKDSMTNIEETGCFVCNLAVYGLRDQMNKSSATVAHGVSEFELAELTPAPSRLVAAPRVGEAPAALECQYLKTIPVPTLDGGETGNFMILGQVVGIHIDDSLIVDGRIDMIRLAQLSRLGYMDYSVVGQVFAMDRPEV</sequence>